<evidence type="ECO:0000256" key="8">
    <source>
        <dbReference type="ARBA" id="ARBA00023065"/>
    </source>
</evidence>
<dbReference type="EMBL" id="CAJGYM010000045">
    <property type="protein sequence ID" value="CAD6194478.1"/>
    <property type="molecule type" value="Genomic_DNA"/>
</dbReference>
<keyword evidence="12 13" id="KW-0407">Ion channel</keyword>
<evidence type="ECO:0000256" key="5">
    <source>
        <dbReference type="ARBA" id="ARBA00022692"/>
    </source>
</evidence>
<dbReference type="AlphaFoldDB" id="A0A8S1HJ84"/>
<evidence type="ECO:0000256" key="10">
    <source>
        <dbReference type="ARBA" id="ARBA00023180"/>
    </source>
</evidence>
<name>A0A8S1HJ84_9PELO</name>
<evidence type="ECO:0000313" key="16">
    <source>
        <dbReference type="EMBL" id="CAD6194478.1"/>
    </source>
</evidence>
<gene>
    <name evidence="16" type="ORF">CAUJ_LOCUS10397</name>
</gene>
<organism evidence="16 17">
    <name type="scientific">Caenorhabditis auriculariae</name>
    <dbReference type="NCBI Taxonomy" id="2777116"/>
    <lineage>
        <taxon>Eukaryota</taxon>
        <taxon>Metazoa</taxon>
        <taxon>Ecdysozoa</taxon>
        <taxon>Nematoda</taxon>
        <taxon>Chromadorea</taxon>
        <taxon>Rhabditida</taxon>
        <taxon>Rhabditina</taxon>
        <taxon>Rhabditomorpha</taxon>
        <taxon>Rhabditoidea</taxon>
        <taxon>Rhabditidae</taxon>
        <taxon>Peloderinae</taxon>
        <taxon>Caenorhabditis</taxon>
    </lineage>
</organism>
<feature type="region of interest" description="Disordered" evidence="14">
    <location>
        <begin position="1"/>
        <end position="31"/>
    </location>
</feature>
<dbReference type="InterPro" id="IPR001873">
    <property type="entry name" value="ENaC"/>
</dbReference>
<dbReference type="GO" id="GO:0005886">
    <property type="term" value="C:plasma membrane"/>
    <property type="evidence" value="ECO:0007669"/>
    <property type="project" value="TreeGrafter"/>
</dbReference>
<dbReference type="Pfam" id="PF00858">
    <property type="entry name" value="ASC"/>
    <property type="match status" value="1"/>
</dbReference>
<keyword evidence="8 13" id="KW-0406">Ion transport</keyword>
<evidence type="ECO:0000256" key="7">
    <source>
        <dbReference type="ARBA" id="ARBA00023053"/>
    </source>
</evidence>
<keyword evidence="9 15" id="KW-0472">Membrane</keyword>
<evidence type="ECO:0000256" key="1">
    <source>
        <dbReference type="ARBA" id="ARBA00004141"/>
    </source>
</evidence>
<evidence type="ECO:0000256" key="6">
    <source>
        <dbReference type="ARBA" id="ARBA00022989"/>
    </source>
</evidence>
<comment type="similarity">
    <text evidence="2 13">Belongs to the amiloride-sensitive sodium channel (TC 1.A.6) family.</text>
</comment>
<keyword evidence="11 13" id="KW-0739">Sodium transport</keyword>
<evidence type="ECO:0000256" key="3">
    <source>
        <dbReference type="ARBA" id="ARBA00022448"/>
    </source>
</evidence>
<protein>
    <submittedName>
        <fullName evidence="16">Uncharacterized protein</fullName>
    </submittedName>
</protein>
<evidence type="ECO:0000256" key="11">
    <source>
        <dbReference type="ARBA" id="ARBA00023201"/>
    </source>
</evidence>
<dbReference type="PANTHER" id="PTHR11690">
    <property type="entry name" value="AMILORIDE-SENSITIVE SODIUM CHANNEL-RELATED"/>
    <property type="match status" value="1"/>
</dbReference>
<evidence type="ECO:0000256" key="13">
    <source>
        <dbReference type="RuleBase" id="RU000679"/>
    </source>
</evidence>
<evidence type="ECO:0000313" key="17">
    <source>
        <dbReference type="Proteomes" id="UP000835052"/>
    </source>
</evidence>
<comment type="subcellular location">
    <subcellularLocation>
        <location evidence="1">Membrane</location>
        <topology evidence="1">Multi-pass membrane protein</topology>
    </subcellularLocation>
</comment>
<dbReference type="GO" id="GO:0015280">
    <property type="term" value="F:ligand-gated sodium channel activity"/>
    <property type="evidence" value="ECO:0007669"/>
    <property type="project" value="TreeGrafter"/>
</dbReference>
<evidence type="ECO:0000256" key="14">
    <source>
        <dbReference type="SAM" id="MobiDB-lite"/>
    </source>
</evidence>
<evidence type="ECO:0000256" key="9">
    <source>
        <dbReference type="ARBA" id="ARBA00023136"/>
    </source>
</evidence>
<dbReference type="Proteomes" id="UP000835052">
    <property type="component" value="Unassembled WGS sequence"/>
</dbReference>
<evidence type="ECO:0000256" key="12">
    <source>
        <dbReference type="ARBA" id="ARBA00023303"/>
    </source>
</evidence>
<evidence type="ECO:0000256" key="4">
    <source>
        <dbReference type="ARBA" id="ARBA00022461"/>
    </source>
</evidence>
<keyword evidence="7" id="KW-0915">Sodium</keyword>
<keyword evidence="6 15" id="KW-1133">Transmembrane helix</keyword>
<evidence type="ECO:0000256" key="15">
    <source>
        <dbReference type="SAM" id="Phobius"/>
    </source>
</evidence>
<proteinExistence type="inferred from homology"/>
<keyword evidence="10" id="KW-0325">Glycoprotein</keyword>
<evidence type="ECO:0000256" key="2">
    <source>
        <dbReference type="ARBA" id="ARBA00007193"/>
    </source>
</evidence>
<keyword evidence="5 13" id="KW-0812">Transmembrane</keyword>
<sequence>MSDHQGVRRRKSRPSDDDSIDSDDSEYKDIVDDIQKDRVVDEIPNDTRWSQIKTESKRWGETSSIHGFPHVAQANAGSTIAFWLFILLLSTAGLVYLFTVTLKQYFSYAKTVNIKVGLQEFPFPSITLCNINPYKLSAIQGIPELEALLSIYESAGDGTF</sequence>
<accession>A0A8S1HJ84</accession>
<keyword evidence="17" id="KW-1185">Reference proteome</keyword>
<dbReference type="OrthoDB" id="6238402at2759"/>
<keyword evidence="4 13" id="KW-0894">Sodium channel</keyword>
<keyword evidence="3 13" id="KW-0813">Transport</keyword>
<feature type="transmembrane region" description="Helical" evidence="15">
    <location>
        <begin position="80"/>
        <end position="100"/>
    </location>
</feature>
<comment type="caution">
    <text evidence="16">The sequence shown here is derived from an EMBL/GenBank/DDBJ whole genome shotgun (WGS) entry which is preliminary data.</text>
</comment>
<reference evidence="16" key="1">
    <citation type="submission" date="2020-10" db="EMBL/GenBank/DDBJ databases">
        <authorList>
            <person name="Kikuchi T."/>
        </authorList>
    </citation>
    <scope>NUCLEOTIDE SEQUENCE</scope>
    <source>
        <strain evidence="16">NKZ352</strain>
    </source>
</reference>
<dbReference type="PANTHER" id="PTHR11690:SF248">
    <property type="entry name" value="PICKPOCKET 17, ISOFORM A"/>
    <property type="match status" value="1"/>
</dbReference>